<proteinExistence type="predicted"/>
<name>A0A8S1RS47_9CILI</name>
<protein>
    <submittedName>
        <fullName evidence="1">Uncharacterized protein</fullName>
    </submittedName>
</protein>
<gene>
    <name evidence="1" type="ORF">PSON_ATCC_30995.1.T2670001</name>
</gene>
<accession>A0A8S1RS47</accession>
<organism evidence="1 2">
    <name type="scientific">Paramecium sonneborni</name>
    <dbReference type="NCBI Taxonomy" id="65129"/>
    <lineage>
        <taxon>Eukaryota</taxon>
        <taxon>Sar</taxon>
        <taxon>Alveolata</taxon>
        <taxon>Ciliophora</taxon>
        <taxon>Intramacronucleata</taxon>
        <taxon>Oligohymenophorea</taxon>
        <taxon>Peniculida</taxon>
        <taxon>Parameciidae</taxon>
        <taxon>Paramecium</taxon>
    </lineage>
</organism>
<evidence type="ECO:0000313" key="1">
    <source>
        <dbReference type="EMBL" id="CAD8130153.1"/>
    </source>
</evidence>
<evidence type="ECO:0000313" key="2">
    <source>
        <dbReference type="Proteomes" id="UP000692954"/>
    </source>
</evidence>
<reference evidence="1" key="1">
    <citation type="submission" date="2021-01" db="EMBL/GenBank/DDBJ databases">
        <authorList>
            <consortium name="Genoscope - CEA"/>
            <person name="William W."/>
        </authorList>
    </citation>
    <scope>NUCLEOTIDE SEQUENCE</scope>
</reference>
<dbReference type="EMBL" id="CAJJDN010000267">
    <property type="protein sequence ID" value="CAD8130153.1"/>
    <property type="molecule type" value="Genomic_DNA"/>
</dbReference>
<comment type="caution">
    <text evidence="1">The sequence shown here is derived from an EMBL/GenBank/DDBJ whole genome shotgun (WGS) entry which is preliminary data.</text>
</comment>
<keyword evidence="2" id="KW-1185">Reference proteome</keyword>
<dbReference type="AlphaFoldDB" id="A0A8S1RS47"/>
<sequence>MIVKFHCHQSFQLYIVVYSVKRKKNKNRTTQQRIWIFKKKKPKISCSSRQNTEFCIKDTKNHYQQFTPKSNYLKKINF</sequence>
<dbReference type="Proteomes" id="UP000692954">
    <property type="component" value="Unassembled WGS sequence"/>
</dbReference>